<dbReference type="EMBL" id="BAABGP010000014">
    <property type="protein sequence ID" value="GAA4485893.1"/>
    <property type="molecule type" value="Genomic_DNA"/>
</dbReference>
<gene>
    <name evidence="1" type="ORF">GCM10023171_20930</name>
</gene>
<comment type="caution">
    <text evidence="1">The sequence shown here is derived from an EMBL/GenBank/DDBJ whole genome shotgun (WGS) entry which is preliminary data.</text>
</comment>
<organism evidence="1 2">
    <name type="scientific">Microbacterium panaciterrae</name>
    <dbReference type="NCBI Taxonomy" id="985759"/>
    <lineage>
        <taxon>Bacteria</taxon>
        <taxon>Bacillati</taxon>
        <taxon>Actinomycetota</taxon>
        <taxon>Actinomycetes</taxon>
        <taxon>Micrococcales</taxon>
        <taxon>Microbacteriaceae</taxon>
        <taxon>Microbacterium</taxon>
    </lineage>
</organism>
<sequence length="299" mass="33596">MSTATFSLADATVLAHAQMSRIARDRGIRALSVKGPIAEVYALRPPRTSADADVLIDPARHVEFCAVLEGLGWHTRIGRETPSLIPQHSTTYIHPAWPCDIDVHWMFPGFFADAAVAFEALWASRRVVTIAHAPVDAPSKAGTAVVMALHAARDLRSPRHKEEKELVSAALAGSFTADERQEFADIARVGGGTWVLRDLLVEAGLGPVDVDIDDESRRLWELFSNRVEDASSVAWWRQIRAARWWQKPRWLLRAVWVVRQDVPRNDPAVLPSWGETTAYQWQRWVRGMGATLRYVRRAR</sequence>
<dbReference type="Pfam" id="PF14907">
    <property type="entry name" value="NTP_transf_5"/>
    <property type="match status" value="1"/>
</dbReference>
<keyword evidence="2" id="KW-1185">Reference proteome</keyword>
<proteinExistence type="predicted"/>
<protein>
    <recommendedName>
        <fullName evidence="3">Nucleotidyltransferase family protein</fullName>
    </recommendedName>
</protein>
<dbReference type="Proteomes" id="UP001500731">
    <property type="component" value="Unassembled WGS sequence"/>
</dbReference>
<name>A0ABP8PE20_9MICO</name>
<evidence type="ECO:0008006" key="3">
    <source>
        <dbReference type="Google" id="ProtNLM"/>
    </source>
</evidence>
<evidence type="ECO:0000313" key="2">
    <source>
        <dbReference type="Proteomes" id="UP001500731"/>
    </source>
</evidence>
<evidence type="ECO:0000313" key="1">
    <source>
        <dbReference type="EMBL" id="GAA4485893.1"/>
    </source>
</evidence>
<reference evidence="2" key="1">
    <citation type="journal article" date="2019" name="Int. J. Syst. Evol. Microbiol.">
        <title>The Global Catalogue of Microorganisms (GCM) 10K type strain sequencing project: providing services to taxonomists for standard genome sequencing and annotation.</title>
        <authorList>
            <consortium name="The Broad Institute Genomics Platform"/>
            <consortium name="The Broad Institute Genome Sequencing Center for Infectious Disease"/>
            <person name="Wu L."/>
            <person name="Ma J."/>
        </authorList>
    </citation>
    <scope>NUCLEOTIDE SEQUENCE [LARGE SCALE GENOMIC DNA]</scope>
    <source>
        <strain evidence="2">JCM 17839</strain>
    </source>
</reference>
<dbReference type="InterPro" id="IPR039498">
    <property type="entry name" value="NTP_transf_5"/>
</dbReference>
<accession>A0ABP8PE20</accession>